<comment type="similarity">
    <text evidence="1 5 6">Belongs to the universal ribosomal protein uS8 family.</text>
</comment>
<dbReference type="NCBIfam" id="NF001109">
    <property type="entry name" value="PRK00136.1"/>
    <property type="match status" value="1"/>
</dbReference>
<dbReference type="GO" id="GO:0005840">
    <property type="term" value="C:ribosome"/>
    <property type="evidence" value="ECO:0007669"/>
    <property type="project" value="UniProtKB-KW"/>
</dbReference>
<dbReference type="EMBL" id="MHTK01000005">
    <property type="protein sequence ID" value="OHA59777.1"/>
    <property type="molecule type" value="Genomic_DNA"/>
</dbReference>
<dbReference type="SUPFAM" id="SSF56047">
    <property type="entry name" value="Ribosomal protein S8"/>
    <property type="match status" value="1"/>
</dbReference>
<dbReference type="GO" id="GO:0006412">
    <property type="term" value="P:translation"/>
    <property type="evidence" value="ECO:0007669"/>
    <property type="project" value="UniProtKB-UniRule"/>
</dbReference>
<dbReference type="PANTHER" id="PTHR11758">
    <property type="entry name" value="40S RIBOSOMAL PROTEIN S15A"/>
    <property type="match status" value="1"/>
</dbReference>
<dbReference type="GO" id="GO:0019843">
    <property type="term" value="F:rRNA binding"/>
    <property type="evidence" value="ECO:0007669"/>
    <property type="project" value="UniProtKB-UniRule"/>
</dbReference>
<evidence type="ECO:0000256" key="2">
    <source>
        <dbReference type="ARBA" id="ARBA00022980"/>
    </source>
</evidence>
<comment type="subunit">
    <text evidence="5">Part of the 30S ribosomal subunit. Contacts proteins S5 and S12.</text>
</comment>
<dbReference type="Gene3D" id="3.30.1490.10">
    <property type="match status" value="1"/>
</dbReference>
<keyword evidence="5" id="KW-0694">RNA-binding</keyword>
<dbReference type="Gene3D" id="3.30.1370.30">
    <property type="match status" value="1"/>
</dbReference>
<dbReference type="InterPro" id="IPR047863">
    <property type="entry name" value="Ribosomal_uS8_CS"/>
</dbReference>
<dbReference type="InterPro" id="IPR035987">
    <property type="entry name" value="Ribosomal_uS8_sf"/>
</dbReference>
<evidence type="ECO:0000256" key="4">
    <source>
        <dbReference type="ARBA" id="ARBA00035258"/>
    </source>
</evidence>
<dbReference type="GO" id="GO:1990904">
    <property type="term" value="C:ribonucleoprotein complex"/>
    <property type="evidence" value="ECO:0007669"/>
    <property type="project" value="UniProtKB-KW"/>
</dbReference>
<dbReference type="PROSITE" id="PS00053">
    <property type="entry name" value="RIBOSOMAL_S8"/>
    <property type="match status" value="1"/>
</dbReference>
<dbReference type="GO" id="GO:0005737">
    <property type="term" value="C:cytoplasm"/>
    <property type="evidence" value="ECO:0007669"/>
    <property type="project" value="UniProtKB-ARBA"/>
</dbReference>
<name>A0A1G2QH31_9BACT</name>
<evidence type="ECO:0000256" key="6">
    <source>
        <dbReference type="RuleBase" id="RU003660"/>
    </source>
</evidence>
<keyword evidence="5" id="KW-0699">rRNA-binding</keyword>
<evidence type="ECO:0000256" key="3">
    <source>
        <dbReference type="ARBA" id="ARBA00023274"/>
    </source>
</evidence>
<evidence type="ECO:0000256" key="5">
    <source>
        <dbReference type="HAMAP-Rule" id="MF_01302"/>
    </source>
</evidence>
<dbReference type="AlphaFoldDB" id="A0A1G2QH31"/>
<dbReference type="GO" id="GO:0003735">
    <property type="term" value="F:structural constituent of ribosome"/>
    <property type="evidence" value="ECO:0007669"/>
    <property type="project" value="InterPro"/>
</dbReference>
<dbReference type="InterPro" id="IPR000630">
    <property type="entry name" value="Ribosomal_uS8"/>
</dbReference>
<reference evidence="7 8" key="1">
    <citation type="journal article" date="2016" name="Nat. Commun.">
        <title>Thousands of microbial genomes shed light on interconnected biogeochemical processes in an aquifer system.</title>
        <authorList>
            <person name="Anantharaman K."/>
            <person name="Brown C.T."/>
            <person name="Hug L.A."/>
            <person name="Sharon I."/>
            <person name="Castelle C.J."/>
            <person name="Probst A.J."/>
            <person name="Thomas B.C."/>
            <person name="Singh A."/>
            <person name="Wilkins M.J."/>
            <person name="Karaoz U."/>
            <person name="Brodie E.L."/>
            <person name="Williams K.H."/>
            <person name="Hubbard S.S."/>
            <person name="Banfield J.F."/>
        </authorList>
    </citation>
    <scope>NUCLEOTIDE SEQUENCE [LARGE SCALE GENOMIC DNA]</scope>
</reference>
<dbReference type="Proteomes" id="UP000177838">
    <property type="component" value="Unassembled WGS sequence"/>
</dbReference>
<evidence type="ECO:0000256" key="1">
    <source>
        <dbReference type="ARBA" id="ARBA00006471"/>
    </source>
</evidence>
<evidence type="ECO:0000313" key="7">
    <source>
        <dbReference type="EMBL" id="OHA59777.1"/>
    </source>
</evidence>
<keyword evidence="2 5" id="KW-0689">Ribosomal protein</keyword>
<sequence length="131" mass="14423">MVTDPIADMLNRVSNASKVGKPQVTVSYSNLRLAVASVLKKEGYLISVVKKNKHGRNYLILDIAYTDGGAPVMSFVKKISKPSKRIYEKSTAIRSVRQGRGLSIISTPKGVMTDKDARREKVGGEVLCQIW</sequence>
<protein>
    <recommendedName>
        <fullName evidence="4 5">Small ribosomal subunit protein uS8</fullName>
    </recommendedName>
</protein>
<gene>
    <name evidence="5" type="primary">rpsH</name>
    <name evidence="7" type="ORF">A2589_02965</name>
</gene>
<dbReference type="STRING" id="1802439.A2589_02965"/>
<keyword evidence="3 5" id="KW-0687">Ribonucleoprotein</keyword>
<dbReference type="HAMAP" id="MF_01302_B">
    <property type="entry name" value="Ribosomal_uS8_B"/>
    <property type="match status" value="1"/>
</dbReference>
<organism evidence="7 8">
    <name type="scientific">Candidatus Vogelbacteria bacterium RIFOXYD1_FULL_46_19</name>
    <dbReference type="NCBI Taxonomy" id="1802439"/>
    <lineage>
        <taxon>Bacteria</taxon>
        <taxon>Candidatus Vogeliibacteriota</taxon>
    </lineage>
</organism>
<evidence type="ECO:0000313" key="8">
    <source>
        <dbReference type="Proteomes" id="UP000177838"/>
    </source>
</evidence>
<proteinExistence type="inferred from homology"/>
<accession>A0A1G2QH31</accession>
<dbReference type="Pfam" id="PF00410">
    <property type="entry name" value="Ribosomal_S8"/>
    <property type="match status" value="1"/>
</dbReference>
<comment type="function">
    <text evidence="5">One of the primary rRNA binding proteins, it binds directly to 16S rRNA central domain where it helps coordinate assembly of the platform of the 30S subunit.</text>
</comment>
<dbReference type="FunFam" id="3.30.1490.10:FF:000001">
    <property type="entry name" value="30S ribosomal protein S8"/>
    <property type="match status" value="1"/>
</dbReference>
<comment type="caution">
    <text evidence="7">The sequence shown here is derived from an EMBL/GenBank/DDBJ whole genome shotgun (WGS) entry which is preliminary data.</text>
</comment>